<dbReference type="PANTHER" id="PTHR47706:SF4">
    <property type="entry name" value="NMRA-LIKE DOMAIN-CONTAINING PROTEIN"/>
    <property type="match status" value="1"/>
</dbReference>
<name>A0A9W9QBG6_PENBR</name>
<accession>A0A9W9QBG6</accession>
<evidence type="ECO:0000256" key="3">
    <source>
        <dbReference type="ARBA" id="ARBA00023002"/>
    </source>
</evidence>
<dbReference type="GO" id="GO:0016491">
    <property type="term" value="F:oxidoreductase activity"/>
    <property type="evidence" value="ECO:0007669"/>
    <property type="project" value="UniProtKB-KW"/>
</dbReference>
<dbReference type="AlphaFoldDB" id="A0A9W9QBG6"/>
<proteinExistence type="inferred from homology"/>
<evidence type="ECO:0000259" key="4">
    <source>
        <dbReference type="Pfam" id="PF13460"/>
    </source>
</evidence>
<sequence length="309" mass="34158">MVVIAVAGSGGVGKTIVEKLLDSPFDIVVLSRTVKQDNPSDKVKNVQIDYDDVASMTHALEQHKIHTIISAIGLVSDETSRSQLNLIDAAEKSASTKRFIPSEYSFIQTANLLSIDPSIQWWLDAADRLKSSGLQYTRVVPGFFMDYWGMPRVQTHLQPFTFGIDISSGTAAIPGDGNNVICMTYTYDLATYLVKALDLDQWPEFSVIVGDEVTYNQILGMAEEFTGKKFTVTYDSLEQIQAGNVTVPTQPEGVDSSSDELKETTALVSRLTVSDVFDLPKDRLNAKFPEVKPLTVREFLRNAWSQTST</sequence>
<reference evidence="5" key="1">
    <citation type="submission" date="2022-12" db="EMBL/GenBank/DDBJ databases">
        <authorList>
            <person name="Petersen C."/>
        </authorList>
    </citation>
    <scope>NUCLEOTIDE SEQUENCE</scope>
    <source>
        <strain evidence="5">IBT 35673</strain>
    </source>
</reference>
<dbReference type="PANTHER" id="PTHR47706">
    <property type="entry name" value="NMRA-LIKE FAMILY PROTEIN"/>
    <property type="match status" value="1"/>
</dbReference>
<organism evidence="5 6">
    <name type="scientific">Penicillium brevicompactum</name>
    <dbReference type="NCBI Taxonomy" id="5074"/>
    <lineage>
        <taxon>Eukaryota</taxon>
        <taxon>Fungi</taxon>
        <taxon>Dikarya</taxon>
        <taxon>Ascomycota</taxon>
        <taxon>Pezizomycotina</taxon>
        <taxon>Eurotiomycetes</taxon>
        <taxon>Eurotiomycetidae</taxon>
        <taxon>Eurotiales</taxon>
        <taxon>Aspergillaceae</taxon>
        <taxon>Penicillium</taxon>
    </lineage>
</organism>
<evidence type="ECO:0000256" key="2">
    <source>
        <dbReference type="ARBA" id="ARBA00022857"/>
    </source>
</evidence>
<protein>
    <recommendedName>
        <fullName evidence="4">NAD(P)-binding domain-containing protein</fullName>
    </recommendedName>
</protein>
<evidence type="ECO:0000313" key="5">
    <source>
        <dbReference type="EMBL" id="KAJ5329188.1"/>
    </source>
</evidence>
<dbReference type="Gene3D" id="3.40.50.720">
    <property type="entry name" value="NAD(P)-binding Rossmann-like Domain"/>
    <property type="match status" value="1"/>
</dbReference>
<comment type="caution">
    <text evidence="5">The sequence shown here is derived from an EMBL/GenBank/DDBJ whole genome shotgun (WGS) entry which is preliminary data.</text>
</comment>
<dbReference type="SUPFAM" id="SSF51735">
    <property type="entry name" value="NAD(P)-binding Rossmann-fold domains"/>
    <property type="match status" value="1"/>
</dbReference>
<dbReference type="EMBL" id="JAPZBQ010000005">
    <property type="protein sequence ID" value="KAJ5329188.1"/>
    <property type="molecule type" value="Genomic_DNA"/>
</dbReference>
<evidence type="ECO:0000256" key="1">
    <source>
        <dbReference type="ARBA" id="ARBA00005725"/>
    </source>
</evidence>
<dbReference type="InterPro" id="IPR016040">
    <property type="entry name" value="NAD(P)-bd_dom"/>
</dbReference>
<keyword evidence="2" id="KW-0521">NADP</keyword>
<dbReference type="Proteomes" id="UP001147695">
    <property type="component" value="Unassembled WGS sequence"/>
</dbReference>
<dbReference type="InterPro" id="IPR036291">
    <property type="entry name" value="NAD(P)-bd_dom_sf"/>
</dbReference>
<keyword evidence="3" id="KW-0560">Oxidoreductase</keyword>
<comment type="similarity">
    <text evidence="1">Belongs to the NmrA-type oxidoreductase family. Isoflavone reductase subfamily.</text>
</comment>
<feature type="domain" description="NAD(P)-binding" evidence="4">
    <location>
        <begin position="8"/>
        <end position="146"/>
    </location>
</feature>
<reference evidence="5" key="2">
    <citation type="journal article" date="2023" name="IMA Fungus">
        <title>Comparative genomic study of the Penicillium genus elucidates a diverse pangenome and 15 lateral gene transfer events.</title>
        <authorList>
            <person name="Petersen C."/>
            <person name="Sorensen T."/>
            <person name="Nielsen M.R."/>
            <person name="Sondergaard T.E."/>
            <person name="Sorensen J.L."/>
            <person name="Fitzpatrick D.A."/>
            <person name="Frisvad J.C."/>
            <person name="Nielsen K.L."/>
        </authorList>
    </citation>
    <scope>NUCLEOTIDE SEQUENCE</scope>
    <source>
        <strain evidence="5">IBT 35673</strain>
    </source>
</reference>
<dbReference type="InterPro" id="IPR051609">
    <property type="entry name" value="NmrA/Isoflavone_reductase-like"/>
</dbReference>
<dbReference type="Pfam" id="PF13460">
    <property type="entry name" value="NAD_binding_10"/>
    <property type="match status" value="1"/>
</dbReference>
<evidence type="ECO:0000313" key="6">
    <source>
        <dbReference type="Proteomes" id="UP001147695"/>
    </source>
</evidence>
<dbReference type="Gene3D" id="3.90.25.10">
    <property type="entry name" value="UDP-galactose 4-epimerase, domain 1"/>
    <property type="match status" value="1"/>
</dbReference>
<gene>
    <name evidence="5" type="ORF">N7452_009578</name>
</gene>